<protein>
    <submittedName>
        <fullName evidence="1">Uncharacterized protein</fullName>
    </submittedName>
</protein>
<accession>A0A6H1ZGQ1</accession>
<reference evidence="1" key="1">
    <citation type="submission" date="2020-03" db="EMBL/GenBank/DDBJ databases">
        <title>The deep terrestrial virosphere.</title>
        <authorList>
            <person name="Holmfeldt K."/>
            <person name="Nilsson E."/>
            <person name="Simone D."/>
            <person name="Lopez-Fernandez M."/>
            <person name="Wu X."/>
            <person name="de Brujin I."/>
            <person name="Lundin D."/>
            <person name="Andersson A."/>
            <person name="Bertilsson S."/>
            <person name="Dopson M."/>
        </authorList>
    </citation>
    <scope>NUCLEOTIDE SEQUENCE</scope>
    <source>
        <strain evidence="1">TM448A00467</strain>
    </source>
</reference>
<sequence length="140" mass="16047">MDVSVSLLEHSDKFLQVYKKGLEDGRKSLRRLQWEKAQGYEPELLRDDDGNFVTDVNGKPILSRPATLPDTTMLIWLGKQLLGQRDRQELSVDHQVTVKLDDQQMSQIRAERQAGMAELEAMSRRYLHPGQDVVDGELVE</sequence>
<dbReference type="EMBL" id="MT144016">
    <property type="protein sequence ID" value="QJA46601.1"/>
    <property type="molecule type" value="Genomic_DNA"/>
</dbReference>
<proteinExistence type="predicted"/>
<organism evidence="1">
    <name type="scientific">viral metagenome</name>
    <dbReference type="NCBI Taxonomy" id="1070528"/>
    <lineage>
        <taxon>unclassified sequences</taxon>
        <taxon>metagenomes</taxon>
        <taxon>organismal metagenomes</taxon>
    </lineage>
</organism>
<dbReference type="AlphaFoldDB" id="A0A6H1ZGQ1"/>
<evidence type="ECO:0000313" key="1">
    <source>
        <dbReference type="EMBL" id="QJA46601.1"/>
    </source>
</evidence>
<name>A0A6H1ZGQ1_9ZZZZ</name>
<gene>
    <name evidence="1" type="ORF">TM448A00467_0001</name>
</gene>